<dbReference type="InterPro" id="IPR007829">
    <property type="entry name" value="TM2"/>
</dbReference>
<evidence type="ECO:0000256" key="1">
    <source>
        <dbReference type="ARBA" id="ARBA00004141"/>
    </source>
</evidence>
<dbReference type="PANTHER" id="PTHR21016:SF25">
    <property type="entry name" value="TM2 DOMAIN-CONTAINING PROTEIN DDB_G0277895-RELATED"/>
    <property type="match status" value="1"/>
</dbReference>
<protein>
    <submittedName>
        <fullName evidence="7">Unannotated protein</fullName>
    </submittedName>
</protein>
<dbReference type="AlphaFoldDB" id="A0A6J7B7S8"/>
<keyword evidence="3 5" id="KW-1133">Transmembrane helix</keyword>
<dbReference type="PANTHER" id="PTHR21016">
    <property type="entry name" value="BETA-AMYLOID BINDING PROTEIN-RELATED"/>
    <property type="match status" value="1"/>
</dbReference>
<feature type="transmembrane region" description="Helical" evidence="5">
    <location>
        <begin position="133"/>
        <end position="150"/>
    </location>
</feature>
<evidence type="ECO:0000256" key="3">
    <source>
        <dbReference type="ARBA" id="ARBA00022989"/>
    </source>
</evidence>
<feature type="transmembrane region" description="Helical" evidence="5">
    <location>
        <begin position="91"/>
        <end position="113"/>
    </location>
</feature>
<evidence type="ECO:0000313" key="7">
    <source>
        <dbReference type="EMBL" id="CAB4841397.1"/>
    </source>
</evidence>
<proteinExistence type="predicted"/>
<dbReference type="Pfam" id="PF05154">
    <property type="entry name" value="TM2"/>
    <property type="match status" value="1"/>
</dbReference>
<feature type="transmembrane region" description="Helical" evidence="5">
    <location>
        <begin position="7"/>
        <end position="26"/>
    </location>
</feature>
<sequence length="309" mass="34272">MKQKLQPISIVAAAGAALLLIITLSWNELWRSPQWFWQSVNALQQEFTYGFSSFTFLNSYFALNSLAAMLTVVGLILLVFGSLFQVRALRIVSAIIGLFSLIMFPLIFILIFIKFGDEFEWTFRSQFFSHYFPTNYLAPIWLVIFGIIGLKKRAHEAIESPVSPTSPTSPSSPSSPTYAATFTGETTMQNPTWTIFLPGQGPQSVDYLTLQSWAQAKLISGDLMVRDDASGASYQLKQIPGIFSDKDFLTALLLSIFLGGLGIDRFYLGYTGLGIAKLLTLGGCGVWHLIDLILIAMRNIPDSNNRPLA</sequence>
<evidence type="ECO:0000259" key="6">
    <source>
        <dbReference type="Pfam" id="PF05154"/>
    </source>
</evidence>
<feature type="transmembrane region" description="Helical" evidence="5">
    <location>
        <begin position="61"/>
        <end position="84"/>
    </location>
</feature>
<dbReference type="InterPro" id="IPR050932">
    <property type="entry name" value="TM2D1-3-like"/>
</dbReference>
<dbReference type="EMBL" id="CAFBAA010000006">
    <property type="protein sequence ID" value="CAB4841397.1"/>
    <property type="molecule type" value="Genomic_DNA"/>
</dbReference>
<feature type="transmembrane region" description="Helical" evidence="5">
    <location>
        <begin position="274"/>
        <end position="296"/>
    </location>
</feature>
<feature type="domain" description="TM2" evidence="6">
    <location>
        <begin position="245"/>
        <end position="293"/>
    </location>
</feature>
<feature type="transmembrane region" description="Helical" evidence="5">
    <location>
        <begin position="248"/>
        <end position="268"/>
    </location>
</feature>
<comment type="subcellular location">
    <subcellularLocation>
        <location evidence="1">Membrane</location>
        <topology evidence="1">Multi-pass membrane protein</topology>
    </subcellularLocation>
</comment>
<reference evidence="7" key="1">
    <citation type="submission" date="2020-05" db="EMBL/GenBank/DDBJ databases">
        <authorList>
            <person name="Chiriac C."/>
            <person name="Salcher M."/>
            <person name="Ghai R."/>
            <person name="Kavagutti S V."/>
        </authorList>
    </citation>
    <scope>NUCLEOTIDE SEQUENCE</scope>
</reference>
<evidence type="ECO:0000256" key="4">
    <source>
        <dbReference type="ARBA" id="ARBA00023136"/>
    </source>
</evidence>
<accession>A0A6J7B7S8</accession>
<keyword evidence="2 5" id="KW-0812">Transmembrane</keyword>
<evidence type="ECO:0000256" key="5">
    <source>
        <dbReference type="SAM" id="Phobius"/>
    </source>
</evidence>
<evidence type="ECO:0000256" key="2">
    <source>
        <dbReference type="ARBA" id="ARBA00022692"/>
    </source>
</evidence>
<keyword evidence="4 5" id="KW-0472">Membrane</keyword>
<gene>
    <name evidence="7" type="ORF">UFOPK3266_00371</name>
</gene>
<dbReference type="GO" id="GO:0016020">
    <property type="term" value="C:membrane"/>
    <property type="evidence" value="ECO:0007669"/>
    <property type="project" value="UniProtKB-SubCell"/>
</dbReference>
<organism evidence="7">
    <name type="scientific">freshwater metagenome</name>
    <dbReference type="NCBI Taxonomy" id="449393"/>
    <lineage>
        <taxon>unclassified sequences</taxon>
        <taxon>metagenomes</taxon>
        <taxon>ecological metagenomes</taxon>
    </lineage>
</organism>
<name>A0A6J7B7S8_9ZZZZ</name>